<comment type="function">
    <text evidence="8">Mitochondrial intermembrane chaperone that participates in the import and insertion of some multi-pass transmembrane proteins into the mitochondrial inner membrane. Also required for the transfer of beta-barrel precursors from the TOM complex to the sorting and assembly machinery (SAM complex) of the outer membrane. Acts as a chaperone-like protein that protects the hydrophobic precursors from aggregation and guide them through the mitochondrial intermembrane space.</text>
</comment>
<evidence type="ECO:0000256" key="1">
    <source>
        <dbReference type="ARBA" id="ARBA00004137"/>
    </source>
</evidence>
<evidence type="ECO:0000256" key="7">
    <source>
        <dbReference type="ARBA" id="ARBA00023186"/>
    </source>
</evidence>
<evidence type="ECO:0000256" key="3">
    <source>
        <dbReference type="ARBA" id="ARBA00022792"/>
    </source>
</evidence>
<reference evidence="10" key="1">
    <citation type="journal article" date="2020" name="Stud. Mycol.">
        <title>101 Dothideomycetes genomes: a test case for predicting lifestyles and emergence of pathogens.</title>
        <authorList>
            <person name="Haridas S."/>
            <person name="Albert R."/>
            <person name="Binder M."/>
            <person name="Bloem J."/>
            <person name="Labutti K."/>
            <person name="Salamov A."/>
            <person name="Andreopoulos B."/>
            <person name="Baker S."/>
            <person name="Barry K."/>
            <person name="Bills G."/>
            <person name="Bluhm B."/>
            <person name="Cannon C."/>
            <person name="Castanera R."/>
            <person name="Culley D."/>
            <person name="Daum C."/>
            <person name="Ezra D."/>
            <person name="Gonzalez J."/>
            <person name="Henrissat B."/>
            <person name="Kuo A."/>
            <person name="Liang C."/>
            <person name="Lipzen A."/>
            <person name="Lutzoni F."/>
            <person name="Magnuson J."/>
            <person name="Mondo S."/>
            <person name="Nolan M."/>
            <person name="Ohm R."/>
            <person name="Pangilinan J."/>
            <person name="Park H.-J."/>
            <person name="Ramirez L."/>
            <person name="Alfaro M."/>
            <person name="Sun H."/>
            <person name="Tritt A."/>
            <person name="Yoshinaga Y."/>
            <person name="Zwiers L.-H."/>
            <person name="Turgeon B."/>
            <person name="Goodwin S."/>
            <person name="Spatafora J."/>
            <person name="Crous P."/>
            <person name="Grigoriev I."/>
        </authorList>
    </citation>
    <scope>NUCLEOTIDE SEQUENCE</scope>
    <source>
        <strain evidence="10">CBS 115976</strain>
    </source>
</reference>
<comment type="subcellular location">
    <subcellularLocation>
        <location evidence="1 8">Mitochondrion inner membrane</location>
        <topology evidence="1 8">Peripheral membrane protein</topology>
        <orientation evidence="1 8">Intermembrane side</orientation>
    </subcellularLocation>
</comment>
<sequence length="95" mass="10451">MSNIDSVLGGLGLDARDRQELEQFHNAESQKAMIQGGKLNFHFISKLTGICFKKCVAPGPVSSSAISRTEETCMRDCVNRFMEVQNAVLEKATKS</sequence>
<dbReference type="Pfam" id="PF02953">
    <property type="entry name" value="zf-Tim10_DDP"/>
    <property type="match status" value="1"/>
</dbReference>
<evidence type="ECO:0000256" key="8">
    <source>
        <dbReference type="RuleBase" id="RU367043"/>
    </source>
</evidence>
<keyword evidence="4 8" id="KW-0653">Protein transport</keyword>
<feature type="domain" description="Tim10-like" evidence="9">
    <location>
        <begin position="23"/>
        <end position="91"/>
    </location>
</feature>
<evidence type="ECO:0000256" key="4">
    <source>
        <dbReference type="ARBA" id="ARBA00022927"/>
    </source>
</evidence>
<keyword evidence="6 8" id="KW-1015">Disulfide bond</keyword>
<evidence type="ECO:0000256" key="6">
    <source>
        <dbReference type="ARBA" id="ARBA00023157"/>
    </source>
</evidence>
<keyword evidence="3 8" id="KW-0472">Membrane</keyword>
<proteinExistence type="inferred from homology"/>
<keyword evidence="8" id="KW-0496">Mitochondrion</keyword>
<comment type="subunit">
    <text evidence="8">Heterohexamer.</text>
</comment>
<dbReference type="InterPro" id="IPR004217">
    <property type="entry name" value="Tim10-like"/>
</dbReference>
<evidence type="ECO:0000313" key="11">
    <source>
        <dbReference type="Proteomes" id="UP000799302"/>
    </source>
</evidence>
<dbReference type="Proteomes" id="UP000799302">
    <property type="component" value="Unassembled WGS sequence"/>
</dbReference>
<keyword evidence="7 8" id="KW-0143">Chaperone</keyword>
<organism evidence="10 11">
    <name type="scientific">Microthyrium microscopicum</name>
    <dbReference type="NCBI Taxonomy" id="703497"/>
    <lineage>
        <taxon>Eukaryota</taxon>
        <taxon>Fungi</taxon>
        <taxon>Dikarya</taxon>
        <taxon>Ascomycota</taxon>
        <taxon>Pezizomycotina</taxon>
        <taxon>Dothideomycetes</taxon>
        <taxon>Dothideomycetes incertae sedis</taxon>
        <taxon>Microthyriales</taxon>
        <taxon>Microthyriaceae</taxon>
        <taxon>Microthyrium</taxon>
    </lineage>
</organism>
<evidence type="ECO:0000256" key="5">
    <source>
        <dbReference type="ARBA" id="ARBA00023010"/>
    </source>
</evidence>
<evidence type="ECO:0000313" key="10">
    <source>
        <dbReference type="EMBL" id="KAF2669306.1"/>
    </source>
</evidence>
<dbReference type="SUPFAM" id="SSF144122">
    <property type="entry name" value="Tim10-like"/>
    <property type="match status" value="1"/>
</dbReference>
<keyword evidence="11" id="KW-1185">Reference proteome</keyword>
<evidence type="ECO:0000259" key="9">
    <source>
        <dbReference type="Pfam" id="PF02953"/>
    </source>
</evidence>
<keyword evidence="8" id="KW-0813">Transport</keyword>
<dbReference type="AlphaFoldDB" id="A0A6A6UCE6"/>
<dbReference type="Gene3D" id="1.10.287.810">
    <property type="entry name" value="Mitochondrial import inner membrane translocase subunit tim13 like domains"/>
    <property type="match status" value="1"/>
</dbReference>
<keyword evidence="3 8" id="KW-0999">Mitochondrion inner membrane</keyword>
<comment type="similarity">
    <text evidence="2 8">Belongs to the small Tim family.</text>
</comment>
<dbReference type="InterPro" id="IPR035427">
    <property type="entry name" value="Tim10-like_dom_sf"/>
</dbReference>
<keyword evidence="5 8" id="KW-0811">Translocation</keyword>
<dbReference type="GO" id="GO:0015031">
    <property type="term" value="P:protein transport"/>
    <property type="evidence" value="ECO:0007669"/>
    <property type="project" value="UniProtKB-KW"/>
</dbReference>
<accession>A0A6A6UCE6</accession>
<protein>
    <recommendedName>
        <fullName evidence="8">Mitochondrial import inner membrane translocase subunit</fullName>
    </recommendedName>
</protein>
<dbReference type="EMBL" id="MU004235">
    <property type="protein sequence ID" value="KAF2669306.1"/>
    <property type="molecule type" value="Genomic_DNA"/>
</dbReference>
<name>A0A6A6UCE6_9PEZI</name>
<gene>
    <name evidence="10" type="ORF">BT63DRAFT_455283</name>
</gene>
<comment type="domain">
    <text evidence="8">The twin CX3C motif contains 4 conserved Cys residues that form 2 disulfide bonds in the mitochondrial intermembrane space.</text>
</comment>
<evidence type="ECO:0000256" key="2">
    <source>
        <dbReference type="ARBA" id="ARBA00006720"/>
    </source>
</evidence>
<dbReference type="GO" id="GO:0005743">
    <property type="term" value="C:mitochondrial inner membrane"/>
    <property type="evidence" value="ECO:0007669"/>
    <property type="project" value="UniProtKB-SubCell"/>
</dbReference>
<dbReference type="OrthoDB" id="344165at2759"/>